<evidence type="ECO:0000313" key="3">
    <source>
        <dbReference type="EMBL" id="KAB8185857.1"/>
    </source>
</evidence>
<evidence type="ECO:0000313" key="4">
    <source>
        <dbReference type="Proteomes" id="UP000313066"/>
    </source>
</evidence>
<name>A0A5N6BZE9_9ACTN</name>
<feature type="region of interest" description="Disordered" evidence="1">
    <location>
        <begin position="261"/>
        <end position="281"/>
    </location>
</feature>
<comment type="caution">
    <text evidence="3">The sequence shown here is derived from an EMBL/GenBank/DDBJ whole genome shotgun (WGS) entry which is preliminary data.</text>
</comment>
<feature type="transmembrane region" description="Helical" evidence="2">
    <location>
        <begin position="113"/>
        <end position="135"/>
    </location>
</feature>
<dbReference type="RefSeq" id="WP_139573787.1">
    <property type="nucleotide sequence ID" value="NZ_VDMA02000004.1"/>
</dbReference>
<evidence type="ECO:0000256" key="2">
    <source>
        <dbReference type="SAM" id="Phobius"/>
    </source>
</evidence>
<organism evidence="3 4">
    <name type="scientific">Microbispora catharanthi</name>
    <dbReference type="NCBI Taxonomy" id="1712871"/>
    <lineage>
        <taxon>Bacteria</taxon>
        <taxon>Bacillati</taxon>
        <taxon>Actinomycetota</taxon>
        <taxon>Actinomycetes</taxon>
        <taxon>Streptosporangiales</taxon>
        <taxon>Streptosporangiaceae</taxon>
        <taxon>Microbispora</taxon>
    </lineage>
</organism>
<evidence type="ECO:0000256" key="1">
    <source>
        <dbReference type="SAM" id="MobiDB-lite"/>
    </source>
</evidence>
<gene>
    <name evidence="3" type="ORF">FH610_008745</name>
</gene>
<dbReference type="InterPro" id="IPR047789">
    <property type="entry name" value="CU044_5270-like"/>
</dbReference>
<keyword evidence="2" id="KW-0812">Transmembrane</keyword>
<keyword evidence="2" id="KW-0472">Membrane</keyword>
<keyword evidence="2" id="KW-1133">Transmembrane helix</keyword>
<feature type="compositionally biased region" description="Basic and acidic residues" evidence="1">
    <location>
        <begin position="97"/>
        <end position="108"/>
    </location>
</feature>
<sequence>MDDLTRPTGSPRTSEPDELAAVRDLLVEPAPTAAAFDAGRARLMAALALAAQDGPYAPDGDPHRDGAGPGPDHGPSEPEPARFGRGRRQSRARGVRRSPESRSPEHRLTGRRVTVGALLAGAAAAAALIVTTAVAPEGRVVLTPTSGASTGTPAAETMGGAGNARQILLAAASATARTSDRPGAYWRMNTTYIQRFLSPDRRYLLQRGVSGEMWLAPDPARPSWRITRPLGVKPATPEDEAAWRDAGSPREWRYPHDVDGLGDLGPEEEVRSAPEEPTGSRLAGRWIGSAGVLAKQPITWAELGRIPSGTEKLRNYLKARISRQTKKYHALDPQREMDNRLQGACVEILRGLPVSPEVRASAYRILAELPGITAVGEVTDALGRTGQGLTYRAGAEGTDVTMVVDPGSGLFLSAETRSAGVDAGGRTVTVGTFVAYDDSSWTDEEPDLPAQHD</sequence>
<protein>
    <recommendedName>
        <fullName evidence="5">CU044_5270 family protein</fullName>
    </recommendedName>
</protein>
<accession>A0A5N6BZE9</accession>
<dbReference type="EMBL" id="VDMA02000004">
    <property type="protein sequence ID" value="KAB8185857.1"/>
    <property type="molecule type" value="Genomic_DNA"/>
</dbReference>
<dbReference type="Proteomes" id="UP000313066">
    <property type="component" value="Unassembled WGS sequence"/>
</dbReference>
<proteinExistence type="predicted"/>
<keyword evidence="4" id="KW-1185">Reference proteome</keyword>
<dbReference type="AlphaFoldDB" id="A0A5N6BZE9"/>
<evidence type="ECO:0008006" key="5">
    <source>
        <dbReference type="Google" id="ProtNLM"/>
    </source>
</evidence>
<reference evidence="3 4" key="1">
    <citation type="submission" date="2019-10" db="EMBL/GenBank/DDBJ databases">
        <title>Nonomuraea sp. nov., isolated from Phyllanthus amarus.</title>
        <authorList>
            <person name="Klykleung N."/>
            <person name="Tanasupawat S."/>
        </authorList>
    </citation>
    <scope>NUCLEOTIDE SEQUENCE [LARGE SCALE GENOMIC DNA]</scope>
    <source>
        <strain evidence="3 4">CR1-09</strain>
    </source>
</reference>
<feature type="compositionally biased region" description="Basic residues" evidence="1">
    <location>
        <begin position="84"/>
        <end position="96"/>
    </location>
</feature>
<feature type="region of interest" description="Disordered" evidence="1">
    <location>
        <begin position="53"/>
        <end position="109"/>
    </location>
</feature>
<feature type="region of interest" description="Disordered" evidence="1">
    <location>
        <begin position="226"/>
        <end position="246"/>
    </location>
</feature>
<dbReference type="NCBIfam" id="NF038083">
    <property type="entry name" value="CU044_5270_fam"/>
    <property type="match status" value="1"/>
</dbReference>